<evidence type="ECO:0000313" key="2">
    <source>
        <dbReference type="EMBL" id="KAE9389687.1"/>
    </source>
</evidence>
<dbReference type="AlphaFoldDB" id="A0A6A4GXD6"/>
<proteinExistence type="predicted"/>
<name>A0A6A4GXD6_9AGAR</name>
<dbReference type="OrthoDB" id="3111945at2759"/>
<keyword evidence="3" id="KW-1185">Reference proteome</keyword>
<organism evidence="2 3">
    <name type="scientific">Gymnopus androsaceus JB14</name>
    <dbReference type="NCBI Taxonomy" id="1447944"/>
    <lineage>
        <taxon>Eukaryota</taxon>
        <taxon>Fungi</taxon>
        <taxon>Dikarya</taxon>
        <taxon>Basidiomycota</taxon>
        <taxon>Agaricomycotina</taxon>
        <taxon>Agaricomycetes</taxon>
        <taxon>Agaricomycetidae</taxon>
        <taxon>Agaricales</taxon>
        <taxon>Marasmiineae</taxon>
        <taxon>Omphalotaceae</taxon>
        <taxon>Gymnopus</taxon>
    </lineage>
</organism>
<reference evidence="2" key="1">
    <citation type="journal article" date="2019" name="Environ. Microbiol.">
        <title>Fungal ecological strategies reflected in gene transcription - a case study of two litter decomposers.</title>
        <authorList>
            <person name="Barbi F."/>
            <person name="Kohler A."/>
            <person name="Barry K."/>
            <person name="Baskaran P."/>
            <person name="Daum C."/>
            <person name="Fauchery L."/>
            <person name="Ihrmark K."/>
            <person name="Kuo A."/>
            <person name="LaButti K."/>
            <person name="Lipzen A."/>
            <person name="Morin E."/>
            <person name="Grigoriev I.V."/>
            <person name="Henrissat B."/>
            <person name="Lindahl B."/>
            <person name="Martin F."/>
        </authorList>
    </citation>
    <scope>NUCLEOTIDE SEQUENCE</scope>
    <source>
        <strain evidence="2">JB14</strain>
    </source>
</reference>
<feature type="region of interest" description="Disordered" evidence="1">
    <location>
        <begin position="1"/>
        <end position="23"/>
    </location>
</feature>
<protein>
    <submittedName>
        <fullName evidence="2">Uncharacterized protein</fullName>
    </submittedName>
</protein>
<dbReference type="Proteomes" id="UP000799118">
    <property type="component" value="Unassembled WGS sequence"/>
</dbReference>
<evidence type="ECO:0000313" key="3">
    <source>
        <dbReference type="Proteomes" id="UP000799118"/>
    </source>
</evidence>
<gene>
    <name evidence="2" type="ORF">BT96DRAFT_1002992</name>
</gene>
<dbReference type="EMBL" id="ML769686">
    <property type="protein sequence ID" value="KAE9389687.1"/>
    <property type="molecule type" value="Genomic_DNA"/>
</dbReference>
<accession>A0A6A4GXD6</accession>
<sequence>MAGVEVTHMRPAESGQHDPFTPGLNGPDYGYISTISCTYAEDSGRREEDEAPGPTPGYLHLEQALLKLEGLHIVPWGIALIASTQQKPKKLEVMKLLKSLGKSGQFDEANNEANRNLVSKKSKEEHIFILEYSIQLFSAWLNGPADGTFPVAQVALLFLGLELDEDAFLSLKHHIKFDKNAFQLLAKACQSMDTDQNEERLAKILGAPMEYLLQLGKEEEARQWRLLKVEGKFFKLLSEDSPDGGILYKACGMKTSPPNFDLTWHDDDDEKNVQENETIEVVDDSGDNYKDPKPSSPILAPATMNVWDLSHKLEYFTTN</sequence>
<evidence type="ECO:0000256" key="1">
    <source>
        <dbReference type="SAM" id="MobiDB-lite"/>
    </source>
</evidence>